<comment type="function">
    <text evidence="9">Catalyzes the phosphorylation of the position 2 hydroxy group of 4-diphosphocytidyl-2C-methyl-D-erythritol.</text>
</comment>
<dbReference type="InterPro" id="IPR006204">
    <property type="entry name" value="GHMP_kinase_N_dom"/>
</dbReference>
<feature type="domain" description="GHMP kinase C-terminal" evidence="11">
    <location>
        <begin position="220"/>
        <end position="291"/>
    </location>
</feature>
<keyword evidence="9" id="KW-0414">Isoprene biosynthesis</keyword>
<dbReference type="NCBIfam" id="TIGR00154">
    <property type="entry name" value="ispE"/>
    <property type="match status" value="1"/>
</dbReference>
<feature type="active site" evidence="9">
    <location>
        <position position="153"/>
    </location>
</feature>
<comment type="catalytic activity">
    <reaction evidence="9">
        <text>4-CDP-2-C-methyl-D-erythritol + ATP = 4-CDP-2-C-methyl-D-erythritol 2-phosphate + ADP + H(+)</text>
        <dbReference type="Rhea" id="RHEA:18437"/>
        <dbReference type="ChEBI" id="CHEBI:15378"/>
        <dbReference type="ChEBI" id="CHEBI:30616"/>
        <dbReference type="ChEBI" id="CHEBI:57823"/>
        <dbReference type="ChEBI" id="CHEBI:57919"/>
        <dbReference type="ChEBI" id="CHEBI:456216"/>
        <dbReference type="EC" id="2.7.1.148"/>
    </reaction>
</comment>
<name>A0A4U0S634_9ACTN</name>
<dbReference type="EC" id="2.7.1.148" evidence="2 9"/>
<dbReference type="GO" id="GO:0016114">
    <property type="term" value="P:terpenoid biosynthetic process"/>
    <property type="evidence" value="ECO:0007669"/>
    <property type="project" value="UniProtKB-UniRule"/>
</dbReference>
<dbReference type="InterPro" id="IPR020568">
    <property type="entry name" value="Ribosomal_Su5_D2-typ_SF"/>
</dbReference>
<dbReference type="PANTHER" id="PTHR43527">
    <property type="entry name" value="4-DIPHOSPHOCYTIDYL-2-C-METHYL-D-ERYTHRITOL KINASE, CHLOROPLASTIC"/>
    <property type="match status" value="1"/>
</dbReference>
<dbReference type="AlphaFoldDB" id="A0A4U0S634"/>
<evidence type="ECO:0000259" key="10">
    <source>
        <dbReference type="Pfam" id="PF00288"/>
    </source>
</evidence>
<dbReference type="OrthoDB" id="3173073at2"/>
<evidence type="ECO:0000256" key="3">
    <source>
        <dbReference type="ARBA" id="ARBA00017473"/>
    </source>
</evidence>
<feature type="domain" description="GHMP kinase N-terminal" evidence="10">
    <location>
        <begin position="83"/>
        <end position="161"/>
    </location>
</feature>
<accession>A0A4U0S634</accession>
<dbReference type="PIRSF" id="PIRSF010376">
    <property type="entry name" value="IspE"/>
    <property type="match status" value="1"/>
</dbReference>
<comment type="pathway">
    <text evidence="9">Isoprenoid biosynthesis; isopentenyl diphosphate biosynthesis via DXP pathway; isopentenyl diphosphate from 1-deoxy-D-xylulose 5-phosphate: step 3/6.</text>
</comment>
<dbReference type="PANTHER" id="PTHR43527:SF2">
    <property type="entry name" value="4-DIPHOSPHOCYTIDYL-2-C-METHYL-D-ERYTHRITOL KINASE, CHLOROPLASTIC"/>
    <property type="match status" value="1"/>
</dbReference>
<evidence type="ECO:0000259" key="11">
    <source>
        <dbReference type="Pfam" id="PF08544"/>
    </source>
</evidence>
<evidence type="ECO:0000256" key="5">
    <source>
        <dbReference type="ARBA" id="ARBA00022741"/>
    </source>
</evidence>
<dbReference type="UniPathway" id="UPA00056">
    <property type="reaction ID" value="UER00094"/>
</dbReference>
<dbReference type="Pfam" id="PF00288">
    <property type="entry name" value="GHMP_kinases_N"/>
    <property type="match status" value="1"/>
</dbReference>
<proteinExistence type="inferred from homology"/>
<keyword evidence="4 9" id="KW-0808">Transferase</keyword>
<dbReference type="GO" id="GO:0005524">
    <property type="term" value="F:ATP binding"/>
    <property type="evidence" value="ECO:0007669"/>
    <property type="project" value="UniProtKB-UniRule"/>
</dbReference>
<comment type="similarity">
    <text evidence="1 9">Belongs to the GHMP kinase family. IspE subfamily.</text>
</comment>
<feature type="active site" evidence="9">
    <location>
        <position position="26"/>
    </location>
</feature>
<sequence length="321" mass="31933">MDAARPNAPPARRTVSRSVTVRVPAKVNVQLAVGGPRPDGFHDLANVFLAVGLYDEVTVTPADTLRVTASGPGTDQIPLDATNLAARAAIALAERHGLAPDVHIHIIKDIPVAGGMAGGSADAAAALLACDTLWGTGASQPELLALCAELGSDVPFSLIGGAALGQGRGELLTPVPVGGTFHWVFAVADGGLSTPAVYRECDRLRGAAVIAAPEPAPVLLDALRTGDTTALAAALTNDLQPAALSLRPSLRETLDAGTHAGALAALVSGSGPTCAFLAKDAASAAALTTALLTSGTCRTARAAAAPAQGAVVVPTPAEATS</sequence>
<dbReference type="Pfam" id="PF08544">
    <property type="entry name" value="GHMP_kinases_C"/>
    <property type="match status" value="1"/>
</dbReference>
<evidence type="ECO:0000313" key="13">
    <source>
        <dbReference type="Proteomes" id="UP000305778"/>
    </source>
</evidence>
<dbReference type="HAMAP" id="MF_00061">
    <property type="entry name" value="IspE"/>
    <property type="match status" value="1"/>
</dbReference>
<keyword evidence="6 9" id="KW-0418">Kinase</keyword>
<evidence type="ECO:0000256" key="6">
    <source>
        <dbReference type="ARBA" id="ARBA00022777"/>
    </source>
</evidence>
<keyword evidence="5 9" id="KW-0547">Nucleotide-binding</keyword>
<dbReference type="InterPro" id="IPR004424">
    <property type="entry name" value="IspE"/>
</dbReference>
<dbReference type="Gene3D" id="3.30.70.890">
    <property type="entry name" value="GHMP kinase, C-terminal domain"/>
    <property type="match status" value="1"/>
</dbReference>
<keyword evidence="7 9" id="KW-0067">ATP-binding</keyword>
<comment type="caution">
    <text evidence="12">The sequence shown here is derived from an EMBL/GenBank/DDBJ whole genome shotgun (WGS) entry which is preliminary data.</text>
</comment>
<evidence type="ECO:0000313" key="12">
    <source>
        <dbReference type="EMBL" id="TKA04544.1"/>
    </source>
</evidence>
<dbReference type="InterPro" id="IPR036554">
    <property type="entry name" value="GHMP_kinase_C_sf"/>
</dbReference>
<evidence type="ECO:0000256" key="1">
    <source>
        <dbReference type="ARBA" id="ARBA00009684"/>
    </source>
</evidence>
<dbReference type="GO" id="GO:0019288">
    <property type="term" value="P:isopentenyl diphosphate biosynthetic process, methylerythritol 4-phosphate pathway"/>
    <property type="evidence" value="ECO:0007669"/>
    <property type="project" value="UniProtKB-UniRule"/>
</dbReference>
<feature type="binding site" evidence="9">
    <location>
        <begin position="111"/>
        <end position="121"/>
    </location>
    <ligand>
        <name>ATP</name>
        <dbReference type="ChEBI" id="CHEBI:30616"/>
    </ligand>
</feature>
<evidence type="ECO:0000256" key="9">
    <source>
        <dbReference type="HAMAP-Rule" id="MF_00061"/>
    </source>
</evidence>
<dbReference type="InterPro" id="IPR013750">
    <property type="entry name" value="GHMP_kinase_C_dom"/>
</dbReference>
<dbReference type="Gene3D" id="3.30.230.10">
    <property type="match status" value="1"/>
</dbReference>
<keyword evidence="13" id="KW-1185">Reference proteome</keyword>
<organism evidence="12 13">
    <name type="scientific">Actinacidiphila oryziradicis</name>
    <dbReference type="NCBI Taxonomy" id="2571141"/>
    <lineage>
        <taxon>Bacteria</taxon>
        <taxon>Bacillati</taxon>
        <taxon>Actinomycetota</taxon>
        <taxon>Actinomycetes</taxon>
        <taxon>Kitasatosporales</taxon>
        <taxon>Streptomycetaceae</taxon>
        <taxon>Actinacidiphila</taxon>
    </lineage>
</organism>
<dbReference type="Proteomes" id="UP000305778">
    <property type="component" value="Unassembled WGS sequence"/>
</dbReference>
<protein>
    <recommendedName>
        <fullName evidence="3 9">4-diphosphocytidyl-2-C-methyl-D-erythritol kinase</fullName>
        <shortName evidence="9">CMK</shortName>
        <ecNumber evidence="2 9">2.7.1.148</ecNumber>
    </recommendedName>
    <alternativeName>
        <fullName evidence="8 9">4-(cytidine-5'-diphospho)-2-C-methyl-D-erythritol kinase</fullName>
    </alternativeName>
</protein>
<dbReference type="InterPro" id="IPR014721">
    <property type="entry name" value="Ribsml_uS5_D2-typ_fold_subgr"/>
</dbReference>
<evidence type="ECO:0000256" key="8">
    <source>
        <dbReference type="ARBA" id="ARBA00032554"/>
    </source>
</evidence>
<evidence type="ECO:0000256" key="2">
    <source>
        <dbReference type="ARBA" id="ARBA00012052"/>
    </source>
</evidence>
<dbReference type="SUPFAM" id="SSF55060">
    <property type="entry name" value="GHMP Kinase, C-terminal domain"/>
    <property type="match status" value="1"/>
</dbReference>
<reference evidence="12 13" key="1">
    <citation type="submission" date="2019-04" db="EMBL/GenBank/DDBJ databases">
        <title>Streptomyces oryziradicis sp. nov., a novel actinomycete isolated from rhizosphere soil of rice (Oryza sativa L.).</title>
        <authorList>
            <person name="Li C."/>
        </authorList>
    </citation>
    <scope>NUCLEOTIDE SEQUENCE [LARGE SCALE GENOMIC DNA]</scope>
    <source>
        <strain evidence="12 13">NEAU-C40</strain>
    </source>
</reference>
<dbReference type="EMBL" id="SUMC01000052">
    <property type="protein sequence ID" value="TKA04544.1"/>
    <property type="molecule type" value="Genomic_DNA"/>
</dbReference>
<evidence type="ECO:0000256" key="4">
    <source>
        <dbReference type="ARBA" id="ARBA00022679"/>
    </source>
</evidence>
<dbReference type="SUPFAM" id="SSF54211">
    <property type="entry name" value="Ribosomal protein S5 domain 2-like"/>
    <property type="match status" value="1"/>
</dbReference>
<dbReference type="GO" id="GO:0050515">
    <property type="term" value="F:4-(cytidine 5'-diphospho)-2-C-methyl-D-erythritol kinase activity"/>
    <property type="evidence" value="ECO:0007669"/>
    <property type="project" value="UniProtKB-UniRule"/>
</dbReference>
<gene>
    <name evidence="9" type="primary">ispE</name>
    <name evidence="12" type="ORF">FCI23_35950</name>
</gene>
<dbReference type="NCBIfam" id="NF002870">
    <property type="entry name" value="PRK03188.1"/>
    <property type="match status" value="1"/>
</dbReference>
<evidence type="ECO:0000256" key="7">
    <source>
        <dbReference type="ARBA" id="ARBA00022840"/>
    </source>
</evidence>